<proteinExistence type="predicted"/>
<accession>A0A9D1PIQ7</accession>
<evidence type="ECO:0000313" key="2">
    <source>
        <dbReference type="Proteomes" id="UP000886808"/>
    </source>
</evidence>
<comment type="caution">
    <text evidence="1">The sequence shown here is derived from an EMBL/GenBank/DDBJ whole genome shotgun (WGS) entry which is preliminary data.</text>
</comment>
<sequence>MIKRNSRVEVRFTKEELNALNKKAKKSGLSVGGFIRCAIEQTEVKAAPPVDLPQLIIQIRLVNSQLSELLKLANKKGEIDTSKLKAALKSNRKMEKEIVNIYTIKDDKWQ</sequence>
<protein>
    <submittedName>
        <fullName evidence="1">Ribbon-helix-helix domain-containing protein</fullName>
    </submittedName>
</protein>
<dbReference type="AlphaFoldDB" id="A0A9D1PIQ7"/>
<gene>
    <name evidence="1" type="ORF">H9746_03205</name>
</gene>
<organism evidence="1 2">
    <name type="scientific">Candidatus Butyricicoccus avistercoris</name>
    <dbReference type="NCBI Taxonomy" id="2838518"/>
    <lineage>
        <taxon>Bacteria</taxon>
        <taxon>Bacillati</taxon>
        <taxon>Bacillota</taxon>
        <taxon>Clostridia</taxon>
        <taxon>Eubacteriales</taxon>
        <taxon>Butyricicoccaceae</taxon>
        <taxon>Butyricicoccus</taxon>
    </lineage>
</organism>
<dbReference type="CDD" id="cd21631">
    <property type="entry name" value="RHH_CopG_NikR-like"/>
    <property type="match status" value="1"/>
</dbReference>
<reference evidence="1" key="2">
    <citation type="submission" date="2021-04" db="EMBL/GenBank/DDBJ databases">
        <authorList>
            <person name="Gilroy R."/>
        </authorList>
    </citation>
    <scope>NUCLEOTIDE SEQUENCE</scope>
    <source>
        <strain evidence="1">CHK193-4272</strain>
    </source>
</reference>
<name>A0A9D1PIQ7_9FIRM</name>
<dbReference type="Pfam" id="PF21983">
    <property type="entry name" value="NikA-like"/>
    <property type="match status" value="1"/>
</dbReference>
<reference evidence="1" key="1">
    <citation type="journal article" date="2021" name="PeerJ">
        <title>Extensive microbial diversity within the chicken gut microbiome revealed by metagenomics and culture.</title>
        <authorList>
            <person name="Gilroy R."/>
            <person name="Ravi A."/>
            <person name="Getino M."/>
            <person name="Pursley I."/>
            <person name="Horton D.L."/>
            <person name="Alikhan N.F."/>
            <person name="Baker D."/>
            <person name="Gharbi K."/>
            <person name="Hall N."/>
            <person name="Watson M."/>
            <person name="Adriaenssens E.M."/>
            <person name="Foster-Nyarko E."/>
            <person name="Jarju S."/>
            <person name="Secka A."/>
            <person name="Antonio M."/>
            <person name="Oren A."/>
            <person name="Chaudhuri R.R."/>
            <person name="La Ragione R."/>
            <person name="Hildebrand F."/>
            <person name="Pallen M.J."/>
        </authorList>
    </citation>
    <scope>NUCLEOTIDE SEQUENCE</scope>
    <source>
        <strain evidence="1">CHK193-4272</strain>
    </source>
</reference>
<dbReference type="InterPro" id="IPR053842">
    <property type="entry name" value="NikA-like"/>
</dbReference>
<dbReference type="Proteomes" id="UP000886808">
    <property type="component" value="Unassembled WGS sequence"/>
</dbReference>
<evidence type="ECO:0000313" key="1">
    <source>
        <dbReference type="EMBL" id="HIV61841.1"/>
    </source>
</evidence>
<dbReference type="EMBL" id="DXIE01000023">
    <property type="protein sequence ID" value="HIV61841.1"/>
    <property type="molecule type" value="Genomic_DNA"/>
</dbReference>